<feature type="binding site" evidence="4">
    <location>
        <position position="109"/>
    </location>
    <ligand>
        <name>(6R)-10-formyltetrahydrofolate</name>
        <dbReference type="ChEBI" id="CHEBI:195366"/>
    </ligand>
</feature>
<reference evidence="6 7" key="2">
    <citation type="submission" date="2023-10" db="EMBL/GenBank/DDBJ databases">
        <authorList>
            <person name="Choi B."/>
        </authorList>
    </citation>
    <scope>NUCLEOTIDE SEQUENCE [LARGE SCALE GENOMIC DNA]</scope>
    <source>
        <strain evidence="6 7">UMB0959</strain>
    </source>
</reference>
<dbReference type="RefSeq" id="WP_317846551.1">
    <property type="nucleotide sequence ID" value="NZ_CP136964.1"/>
</dbReference>
<evidence type="ECO:0000256" key="2">
    <source>
        <dbReference type="ARBA" id="ARBA00022679"/>
    </source>
</evidence>
<evidence type="ECO:0000256" key="4">
    <source>
        <dbReference type="HAMAP-Rule" id="MF_01930"/>
    </source>
</evidence>
<keyword evidence="2 4" id="KW-0808">Transferase</keyword>
<dbReference type="InterPro" id="IPR004607">
    <property type="entry name" value="GART"/>
</dbReference>
<keyword evidence="7" id="KW-1185">Reference proteome</keyword>
<dbReference type="EMBL" id="CP136964">
    <property type="protein sequence ID" value="WOS95904.1"/>
    <property type="molecule type" value="Genomic_DNA"/>
</dbReference>
<evidence type="ECO:0000259" key="5">
    <source>
        <dbReference type="Pfam" id="PF00551"/>
    </source>
</evidence>
<comment type="similarity">
    <text evidence="4">Belongs to the GART family.</text>
</comment>
<sequence length="192" mass="21710">MKKDLQSMVNVAVFASGSGSNFENIATSDLPLSIKVLIVDNKDAKAIERAKRLNVPYEIVERSGKTKEEFEAEILNVLKDKNIEYILLAGFMKILSAEFIERYDRKIINIHPSLLPSFKGKNGILDAYNYGVKVSGVTVHYVDSGIDTGEIIDQEPVVLRDDDTLESFEEKIHEAEYKLYIRALKKVLEVKE</sequence>
<comment type="function">
    <text evidence="4">Catalyzes the transfer of a formyl group from 10-formyltetrahydrofolate to 5-phospho-ribosyl-glycinamide (GAR), producing 5-phospho-ribosyl-N-formylglycinamide (FGAR) and tetrahydrofolate.</text>
</comment>
<proteinExistence type="inferred from homology"/>
<protein>
    <recommendedName>
        <fullName evidence="4">Phosphoribosylglycinamide formyltransferase</fullName>
        <ecNumber evidence="4">2.1.2.2</ecNumber>
    </recommendedName>
    <alternativeName>
        <fullName evidence="4">5'-phosphoribosylglycinamide transformylase</fullName>
    </alternativeName>
    <alternativeName>
        <fullName evidence="4">GAR transformylase</fullName>
        <shortName evidence="4">GART</shortName>
    </alternativeName>
</protein>
<evidence type="ECO:0000313" key="6">
    <source>
        <dbReference type="EMBL" id="WOS95904.1"/>
    </source>
</evidence>
<dbReference type="EC" id="2.1.2.2" evidence="4"/>
<feature type="binding site" evidence="4">
    <location>
        <position position="67"/>
    </location>
    <ligand>
        <name>(6R)-10-formyltetrahydrofolate</name>
        <dbReference type="ChEBI" id="CHEBI:195366"/>
    </ligand>
</feature>
<dbReference type="InterPro" id="IPR036477">
    <property type="entry name" value="Formyl_transf_N_sf"/>
</dbReference>
<comment type="catalytic activity">
    <reaction evidence="4">
        <text>N(1)-(5-phospho-beta-D-ribosyl)glycinamide + (6R)-10-formyltetrahydrofolate = N(2)-formyl-N(1)-(5-phospho-beta-D-ribosyl)glycinamide + (6S)-5,6,7,8-tetrahydrofolate + H(+)</text>
        <dbReference type="Rhea" id="RHEA:15053"/>
        <dbReference type="ChEBI" id="CHEBI:15378"/>
        <dbReference type="ChEBI" id="CHEBI:57453"/>
        <dbReference type="ChEBI" id="CHEBI:143788"/>
        <dbReference type="ChEBI" id="CHEBI:147286"/>
        <dbReference type="ChEBI" id="CHEBI:195366"/>
        <dbReference type="EC" id="2.1.2.2"/>
    </reaction>
</comment>
<dbReference type="AlphaFoldDB" id="A0AAF0YLY8"/>
<dbReference type="HAMAP" id="MF_01930">
    <property type="entry name" value="PurN"/>
    <property type="match status" value="1"/>
</dbReference>
<dbReference type="Gene3D" id="3.40.50.170">
    <property type="entry name" value="Formyl transferase, N-terminal domain"/>
    <property type="match status" value="1"/>
</dbReference>
<name>A0AAF0YLY8_9STAP</name>
<feature type="active site" description="Proton donor" evidence="4">
    <location>
        <position position="111"/>
    </location>
</feature>
<dbReference type="CDD" id="cd08645">
    <property type="entry name" value="FMT_core_GART"/>
    <property type="match status" value="1"/>
</dbReference>
<dbReference type="PANTHER" id="PTHR43369:SF2">
    <property type="entry name" value="PHOSPHORIBOSYLGLYCINAMIDE FORMYLTRANSFERASE"/>
    <property type="match status" value="1"/>
</dbReference>
<comment type="pathway">
    <text evidence="1 4">Purine metabolism; IMP biosynthesis via de novo pathway; N(2)-formyl-N(1)-(5-phospho-D-ribosyl)glycinamide from N(1)-(5-phospho-D-ribosyl)glycinamide (10-formyl THF route): step 1/1.</text>
</comment>
<evidence type="ECO:0000256" key="3">
    <source>
        <dbReference type="ARBA" id="ARBA00022755"/>
    </source>
</evidence>
<dbReference type="Pfam" id="PF00551">
    <property type="entry name" value="Formyl_trans_N"/>
    <property type="match status" value="1"/>
</dbReference>
<organism evidence="6 7">
    <name type="scientific">Nosocomiicoccus massiliensis</name>
    <dbReference type="NCBI Taxonomy" id="1232430"/>
    <lineage>
        <taxon>Bacteria</taxon>
        <taxon>Bacillati</taxon>
        <taxon>Bacillota</taxon>
        <taxon>Bacilli</taxon>
        <taxon>Bacillales</taxon>
        <taxon>Staphylococcaceae</taxon>
        <taxon>Nosocomiicoccus</taxon>
    </lineage>
</organism>
<accession>A0AAF0YLY8</accession>
<feature type="binding site" evidence="4">
    <location>
        <begin position="92"/>
        <end position="95"/>
    </location>
    <ligand>
        <name>(6R)-10-formyltetrahydrofolate</name>
        <dbReference type="ChEBI" id="CHEBI:195366"/>
    </ligand>
</feature>
<feature type="binding site" evidence="4">
    <location>
        <begin position="19"/>
        <end position="21"/>
    </location>
    <ligand>
        <name>N(1)-(5-phospho-beta-D-ribosyl)glycinamide</name>
        <dbReference type="ChEBI" id="CHEBI:143788"/>
    </ligand>
</feature>
<dbReference type="GO" id="GO:0006189">
    <property type="term" value="P:'de novo' IMP biosynthetic process"/>
    <property type="evidence" value="ECO:0007669"/>
    <property type="project" value="UniProtKB-UniRule"/>
</dbReference>
<reference evidence="7" key="1">
    <citation type="submission" date="2017-09" db="EMBL/GenBank/DDBJ databases">
        <title>Bacterial strain isolated from the female urinary microbiota.</title>
        <authorList>
            <person name="Thomas-White K."/>
            <person name="Kumar N."/>
            <person name="Forster S."/>
            <person name="Putonti C."/>
            <person name="Lawley T."/>
            <person name="Wolfe A.J."/>
        </authorList>
    </citation>
    <scope>NUCLEOTIDE SEQUENCE [LARGE SCALE GENOMIC DNA]</scope>
    <source>
        <strain evidence="7">UMB0959</strain>
    </source>
</reference>
<dbReference type="NCBIfam" id="TIGR00639">
    <property type="entry name" value="PurN"/>
    <property type="match status" value="1"/>
</dbReference>
<evidence type="ECO:0000256" key="1">
    <source>
        <dbReference type="ARBA" id="ARBA00005054"/>
    </source>
</evidence>
<dbReference type="GO" id="GO:0004644">
    <property type="term" value="F:phosphoribosylglycinamide formyltransferase activity"/>
    <property type="evidence" value="ECO:0007669"/>
    <property type="project" value="UniProtKB-UniRule"/>
</dbReference>
<evidence type="ECO:0000313" key="7">
    <source>
        <dbReference type="Proteomes" id="UP000243626"/>
    </source>
</evidence>
<keyword evidence="3 4" id="KW-0658">Purine biosynthesis</keyword>
<feature type="site" description="Raises pKa of active site His" evidence="4">
    <location>
        <position position="147"/>
    </location>
</feature>
<dbReference type="GO" id="GO:0005829">
    <property type="term" value="C:cytosol"/>
    <property type="evidence" value="ECO:0007669"/>
    <property type="project" value="TreeGrafter"/>
</dbReference>
<dbReference type="PANTHER" id="PTHR43369">
    <property type="entry name" value="PHOSPHORIBOSYLGLYCINAMIDE FORMYLTRANSFERASE"/>
    <property type="match status" value="1"/>
</dbReference>
<gene>
    <name evidence="4 6" type="primary">purN</name>
    <name evidence="6" type="ORF">CJ229_007400</name>
</gene>
<dbReference type="InterPro" id="IPR002376">
    <property type="entry name" value="Formyl_transf_N"/>
</dbReference>
<dbReference type="Proteomes" id="UP000243626">
    <property type="component" value="Chromosome"/>
</dbReference>
<dbReference type="SUPFAM" id="SSF53328">
    <property type="entry name" value="Formyltransferase"/>
    <property type="match status" value="1"/>
</dbReference>
<feature type="domain" description="Formyl transferase N-terminal" evidence="5">
    <location>
        <begin position="10"/>
        <end position="184"/>
    </location>
</feature>
<dbReference type="KEGG" id="nmy:CJ229_007400"/>